<evidence type="ECO:0000259" key="8">
    <source>
        <dbReference type="Pfam" id="PF00892"/>
    </source>
</evidence>
<dbReference type="Pfam" id="PF00892">
    <property type="entry name" value="EamA"/>
    <property type="match status" value="2"/>
</dbReference>
<evidence type="ECO:0000256" key="5">
    <source>
        <dbReference type="ARBA" id="ARBA00022989"/>
    </source>
</evidence>
<dbReference type="AlphaFoldDB" id="A0A1M6BZU2"/>
<dbReference type="InterPro" id="IPR000620">
    <property type="entry name" value="EamA_dom"/>
</dbReference>
<feature type="transmembrane region" description="Helical" evidence="7">
    <location>
        <begin position="45"/>
        <end position="62"/>
    </location>
</feature>
<evidence type="ECO:0000313" key="9">
    <source>
        <dbReference type="EMBL" id="SHI54250.1"/>
    </source>
</evidence>
<dbReference type="RefSeq" id="WP_149733454.1">
    <property type="nucleotide sequence ID" value="NZ_FQZD01000005.1"/>
</dbReference>
<feature type="transmembrane region" description="Helical" evidence="7">
    <location>
        <begin position="281"/>
        <end position="298"/>
    </location>
</feature>
<dbReference type="PANTHER" id="PTHR32322:SF18">
    <property type="entry name" value="S-ADENOSYLMETHIONINE_S-ADENOSYLHOMOCYSTEINE TRANSPORTER"/>
    <property type="match status" value="1"/>
</dbReference>
<protein>
    <submittedName>
        <fullName evidence="9">Permease of the drug/metabolite transporter (DMT) superfamily</fullName>
    </submittedName>
</protein>
<keyword evidence="3" id="KW-1003">Cell membrane</keyword>
<accession>A0A1M6BZU2</accession>
<dbReference type="EMBL" id="FQZD01000005">
    <property type="protein sequence ID" value="SHI54250.1"/>
    <property type="molecule type" value="Genomic_DNA"/>
</dbReference>
<feature type="domain" description="EamA" evidence="8">
    <location>
        <begin position="161"/>
        <end position="297"/>
    </location>
</feature>
<comment type="similarity">
    <text evidence="2">Belongs to the EamA transporter family.</text>
</comment>
<evidence type="ECO:0000313" key="10">
    <source>
        <dbReference type="Proteomes" id="UP000322917"/>
    </source>
</evidence>
<evidence type="ECO:0000256" key="7">
    <source>
        <dbReference type="SAM" id="Phobius"/>
    </source>
</evidence>
<feature type="transmembrane region" description="Helical" evidence="7">
    <location>
        <begin position="223"/>
        <end position="244"/>
    </location>
</feature>
<organism evidence="9 10">
    <name type="scientific">Propionispora hippei DSM 15287</name>
    <dbReference type="NCBI Taxonomy" id="1123003"/>
    <lineage>
        <taxon>Bacteria</taxon>
        <taxon>Bacillati</taxon>
        <taxon>Bacillota</taxon>
        <taxon>Negativicutes</taxon>
        <taxon>Selenomonadales</taxon>
        <taxon>Sporomusaceae</taxon>
        <taxon>Propionispora</taxon>
    </lineage>
</organism>
<dbReference type="InterPro" id="IPR037185">
    <property type="entry name" value="EmrE-like"/>
</dbReference>
<evidence type="ECO:0000256" key="3">
    <source>
        <dbReference type="ARBA" id="ARBA00022475"/>
    </source>
</evidence>
<feature type="transmembrane region" description="Helical" evidence="7">
    <location>
        <begin position="105"/>
        <end position="124"/>
    </location>
</feature>
<sequence>MDNNTQKNLQQQSLLLTHLELLLVVTIWAGTFISTKYVLLEIPPALSALYRYGIASLILLVIDYKNPETIRPSDYGRITFLGATGVTLYYLLQHYGINYTNATDASILISLSPVFIACISWTLLKERVKPATILGLVLALAGCILVITNGDITIKNNQGRWWGDLLILLTAVSWALYSVYGKKILAAYTIRTIVKYTTWAGTVLLIPFSLPEMAGVEHASLSWTGWLNLFYLGGLASVYGYLAWYRALAKLPSVTVGSYLYFRPFLAGLMAAVVLHERISGYIIAGGLLIIAGTYLSVKK</sequence>
<dbReference type="InterPro" id="IPR050638">
    <property type="entry name" value="AA-Vitamin_Transporters"/>
</dbReference>
<proteinExistence type="inferred from homology"/>
<reference evidence="9 10" key="1">
    <citation type="submission" date="2016-11" db="EMBL/GenBank/DDBJ databases">
        <authorList>
            <person name="Varghese N."/>
            <person name="Submissions S."/>
        </authorList>
    </citation>
    <scope>NUCLEOTIDE SEQUENCE [LARGE SCALE GENOMIC DNA]</scope>
    <source>
        <strain evidence="9 10">DSM 15287</strain>
    </source>
</reference>
<feature type="transmembrane region" description="Helical" evidence="7">
    <location>
        <begin position="74"/>
        <end position="93"/>
    </location>
</feature>
<name>A0A1M6BZU2_9FIRM</name>
<evidence type="ECO:0000256" key="2">
    <source>
        <dbReference type="ARBA" id="ARBA00007362"/>
    </source>
</evidence>
<evidence type="ECO:0000256" key="1">
    <source>
        <dbReference type="ARBA" id="ARBA00004651"/>
    </source>
</evidence>
<feature type="transmembrane region" description="Helical" evidence="7">
    <location>
        <begin position="21"/>
        <end position="39"/>
    </location>
</feature>
<dbReference type="PANTHER" id="PTHR32322">
    <property type="entry name" value="INNER MEMBRANE TRANSPORTER"/>
    <property type="match status" value="1"/>
</dbReference>
<dbReference type="OrthoDB" id="9805239at2"/>
<comment type="subcellular location">
    <subcellularLocation>
        <location evidence="1">Cell membrane</location>
        <topology evidence="1">Multi-pass membrane protein</topology>
    </subcellularLocation>
</comment>
<gene>
    <name evidence="9" type="ORF">SAMN02745170_00570</name>
</gene>
<dbReference type="Gene3D" id="1.10.3730.20">
    <property type="match status" value="1"/>
</dbReference>
<keyword evidence="4 7" id="KW-0812">Transmembrane</keyword>
<feature type="transmembrane region" description="Helical" evidence="7">
    <location>
        <begin position="131"/>
        <end position="149"/>
    </location>
</feature>
<feature type="domain" description="EamA" evidence="8">
    <location>
        <begin position="21"/>
        <end position="147"/>
    </location>
</feature>
<dbReference type="GO" id="GO:0005886">
    <property type="term" value="C:plasma membrane"/>
    <property type="evidence" value="ECO:0007669"/>
    <property type="project" value="UniProtKB-SubCell"/>
</dbReference>
<feature type="transmembrane region" description="Helical" evidence="7">
    <location>
        <begin position="192"/>
        <end position="211"/>
    </location>
</feature>
<keyword evidence="10" id="KW-1185">Reference proteome</keyword>
<dbReference type="SUPFAM" id="SSF103481">
    <property type="entry name" value="Multidrug resistance efflux transporter EmrE"/>
    <property type="match status" value="2"/>
</dbReference>
<feature type="transmembrane region" description="Helical" evidence="7">
    <location>
        <begin position="161"/>
        <end position="180"/>
    </location>
</feature>
<keyword evidence="5 7" id="KW-1133">Transmembrane helix</keyword>
<evidence type="ECO:0000256" key="6">
    <source>
        <dbReference type="ARBA" id="ARBA00023136"/>
    </source>
</evidence>
<evidence type="ECO:0000256" key="4">
    <source>
        <dbReference type="ARBA" id="ARBA00022692"/>
    </source>
</evidence>
<dbReference type="Proteomes" id="UP000322917">
    <property type="component" value="Unassembled WGS sequence"/>
</dbReference>
<feature type="transmembrane region" description="Helical" evidence="7">
    <location>
        <begin position="256"/>
        <end position="275"/>
    </location>
</feature>
<keyword evidence="6 7" id="KW-0472">Membrane</keyword>